<dbReference type="HOGENOM" id="CLU_2171639_0_0_1"/>
<dbReference type="InParanoid" id="E9EA32"/>
<sequence length="110" mass="10875">MCWPSRRDRSQQLDGNTQHYNARPVPMAQCRDRQLKPSTLPPQPQKERNHGYSSGYGGGGGSYGSDGGYGGYAAYSGYGGYSGDGGDGGGDGGGCGGGDGGGGGGGDGGC</sequence>
<evidence type="ECO:0000313" key="3">
    <source>
        <dbReference type="Proteomes" id="UP000002499"/>
    </source>
</evidence>
<organism evidence="3">
    <name type="scientific">Metarhizium acridum (strain CQMa 102)</name>
    <dbReference type="NCBI Taxonomy" id="655827"/>
    <lineage>
        <taxon>Eukaryota</taxon>
        <taxon>Fungi</taxon>
        <taxon>Dikarya</taxon>
        <taxon>Ascomycota</taxon>
        <taxon>Pezizomycotina</taxon>
        <taxon>Sordariomycetes</taxon>
        <taxon>Hypocreomycetidae</taxon>
        <taxon>Hypocreales</taxon>
        <taxon>Clavicipitaceae</taxon>
        <taxon>Metarhizium</taxon>
    </lineage>
</organism>
<dbReference type="KEGG" id="maw:19251041"/>
<gene>
    <name evidence="2" type="ORF">MAC_06730</name>
</gene>
<evidence type="ECO:0000313" key="2">
    <source>
        <dbReference type="EMBL" id="EFY87170.1"/>
    </source>
</evidence>
<dbReference type="EMBL" id="GL698531">
    <property type="protein sequence ID" value="EFY87170.1"/>
    <property type="molecule type" value="Genomic_DNA"/>
</dbReference>
<accession>E9EA32</accession>
<name>E9EA32_METAQ</name>
<dbReference type="Proteomes" id="UP000002499">
    <property type="component" value="Unassembled WGS sequence"/>
</dbReference>
<dbReference type="OrthoDB" id="4941479at2759"/>
<dbReference type="AlphaFoldDB" id="E9EA32"/>
<reference evidence="2 3" key="1">
    <citation type="journal article" date="2011" name="PLoS Genet.">
        <title>Genome sequencing and comparative transcriptomics of the model entomopathogenic fungi Metarhizium anisopliae and M. acridum.</title>
        <authorList>
            <person name="Gao Q."/>
            <person name="Jin K."/>
            <person name="Ying S.H."/>
            <person name="Zhang Y."/>
            <person name="Xiao G."/>
            <person name="Shang Y."/>
            <person name="Duan Z."/>
            <person name="Hu X."/>
            <person name="Xie X.Q."/>
            <person name="Zhou G."/>
            <person name="Peng G."/>
            <person name="Luo Z."/>
            <person name="Huang W."/>
            <person name="Wang B."/>
            <person name="Fang W."/>
            <person name="Wang S."/>
            <person name="Zhong Y."/>
            <person name="Ma L.J."/>
            <person name="St Leger R.J."/>
            <person name="Zhao G.P."/>
            <person name="Pei Y."/>
            <person name="Feng M.G."/>
            <person name="Xia Y."/>
            <person name="Wang C."/>
        </authorList>
    </citation>
    <scope>NUCLEOTIDE SEQUENCE [LARGE SCALE GENOMIC DNA]</scope>
    <source>
        <strain evidence="2 3">CQMa 102</strain>
    </source>
</reference>
<feature type="region of interest" description="Disordered" evidence="1">
    <location>
        <begin position="80"/>
        <end position="110"/>
    </location>
</feature>
<dbReference type="GeneID" id="19251041"/>
<evidence type="ECO:0000256" key="1">
    <source>
        <dbReference type="SAM" id="MobiDB-lite"/>
    </source>
</evidence>
<dbReference type="eggNOG" id="ENOG502T548">
    <property type="taxonomic scope" value="Eukaryota"/>
</dbReference>
<proteinExistence type="predicted"/>
<dbReference type="OMA" id="HYNARPV"/>
<feature type="compositionally biased region" description="Basic and acidic residues" evidence="1">
    <location>
        <begin position="1"/>
        <end position="11"/>
    </location>
</feature>
<keyword evidence="3" id="KW-1185">Reference proteome</keyword>
<protein>
    <submittedName>
        <fullName evidence="2">Uncharacterized protein</fullName>
    </submittedName>
</protein>
<feature type="region of interest" description="Disordered" evidence="1">
    <location>
        <begin position="1"/>
        <end position="60"/>
    </location>
</feature>